<feature type="compositionally biased region" description="Polar residues" evidence="1">
    <location>
        <begin position="19"/>
        <end position="34"/>
    </location>
</feature>
<dbReference type="Proteomes" id="UP000799764">
    <property type="component" value="Unassembled WGS sequence"/>
</dbReference>
<dbReference type="InterPro" id="IPR025451">
    <property type="entry name" value="DUF4211"/>
</dbReference>
<feature type="compositionally biased region" description="Basic and acidic residues" evidence="1">
    <location>
        <begin position="340"/>
        <end position="349"/>
    </location>
</feature>
<reference evidence="3" key="1">
    <citation type="journal article" date="2020" name="Stud. Mycol.">
        <title>101 Dothideomycetes genomes: a test case for predicting lifestyles and emergence of pathogens.</title>
        <authorList>
            <person name="Haridas S."/>
            <person name="Albert R."/>
            <person name="Binder M."/>
            <person name="Bloem J."/>
            <person name="Labutti K."/>
            <person name="Salamov A."/>
            <person name="Andreopoulos B."/>
            <person name="Baker S."/>
            <person name="Barry K."/>
            <person name="Bills G."/>
            <person name="Bluhm B."/>
            <person name="Cannon C."/>
            <person name="Castanera R."/>
            <person name="Culley D."/>
            <person name="Daum C."/>
            <person name="Ezra D."/>
            <person name="Gonzalez J."/>
            <person name="Henrissat B."/>
            <person name="Kuo A."/>
            <person name="Liang C."/>
            <person name="Lipzen A."/>
            <person name="Lutzoni F."/>
            <person name="Magnuson J."/>
            <person name="Mondo S."/>
            <person name="Nolan M."/>
            <person name="Ohm R."/>
            <person name="Pangilinan J."/>
            <person name="Park H.-J."/>
            <person name="Ramirez L."/>
            <person name="Alfaro M."/>
            <person name="Sun H."/>
            <person name="Tritt A."/>
            <person name="Yoshinaga Y."/>
            <person name="Zwiers L.-H."/>
            <person name="Turgeon B."/>
            <person name="Goodwin S."/>
            <person name="Spatafora J."/>
            <person name="Crous P."/>
            <person name="Grigoriev I."/>
        </authorList>
    </citation>
    <scope>NUCLEOTIDE SEQUENCE</scope>
    <source>
        <strain evidence="3">CBS 690.94</strain>
    </source>
</reference>
<feature type="compositionally biased region" description="Acidic residues" evidence="1">
    <location>
        <begin position="376"/>
        <end position="406"/>
    </location>
</feature>
<evidence type="ECO:0000313" key="4">
    <source>
        <dbReference type="Proteomes" id="UP000799764"/>
    </source>
</evidence>
<feature type="compositionally biased region" description="Basic residues" evidence="1">
    <location>
        <begin position="159"/>
        <end position="168"/>
    </location>
</feature>
<comment type="caution">
    <text evidence="3">The sequence shown here is derived from an EMBL/GenBank/DDBJ whole genome shotgun (WGS) entry which is preliminary data.</text>
</comment>
<evidence type="ECO:0000259" key="2">
    <source>
        <dbReference type="Pfam" id="PF13926"/>
    </source>
</evidence>
<feature type="compositionally biased region" description="Basic residues" evidence="1">
    <location>
        <begin position="229"/>
        <end position="239"/>
    </location>
</feature>
<accession>A0A9P4U5W3</accession>
<organism evidence="3 4">
    <name type="scientific">Karstenula rhodostoma CBS 690.94</name>
    <dbReference type="NCBI Taxonomy" id="1392251"/>
    <lineage>
        <taxon>Eukaryota</taxon>
        <taxon>Fungi</taxon>
        <taxon>Dikarya</taxon>
        <taxon>Ascomycota</taxon>
        <taxon>Pezizomycotina</taxon>
        <taxon>Dothideomycetes</taxon>
        <taxon>Pleosporomycetidae</taxon>
        <taxon>Pleosporales</taxon>
        <taxon>Massarineae</taxon>
        <taxon>Didymosphaeriaceae</taxon>
        <taxon>Karstenula</taxon>
    </lineage>
</organism>
<feature type="compositionally biased region" description="Low complexity" evidence="1">
    <location>
        <begin position="85"/>
        <end position="105"/>
    </location>
</feature>
<feature type="region of interest" description="Disordered" evidence="1">
    <location>
        <begin position="1"/>
        <end position="413"/>
    </location>
</feature>
<dbReference type="Pfam" id="PF13926">
    <property type="entry name" value="DUF4211"/>
    <property type="match status" value="1"/>
</dbReference>
<feature type="compositionally biased region" description="Basic and acidic residues" evidence="1">
    <location>
        <begin position="219"/>
        <end position="228"/>
    </location>
</feature>
<proteinExistence type="predicted"/>
<dbReference type="GO" id="GO:0005634">
    <property type="term" value="C:nucleus"/>
    <property type="evidence" value="ECO:0007669"/>
    <property type="project" value="TreeGrafter"/>
</dbReference>
<feature type="compositionally biased region" description="Acidic residues" evidence="1">
    <location>
        <begin position="298"/>
        <end position="318"/>
    </location>
</feature>
<feature type="domain" description="DUF4211" evidence="2">
    <location>
        <begin position="424"/>
        <end position="560"/>
    </location>
</feature>
<dbReference type="OrthoDB" id="21499at2759"/>
<evidence type="ECO:0000313" key="3">
    <source>
        <dbReference type="EMBL" id="KAF2438485.1"/>
    </source>
</evidence>
<keyword evidence="4" id="KW-1185">Reference proteome</keyword>
<feature type="compositionally biased region" description="Basic and acidic residues" evidence="1">
    <location>
        <begin position="51"/>
        <end position="61"/>
    </location>
</feature>
<feature type="compositionally biased region" description="Low complexity" evidence="1">
    <location>
        <begin position="577"/>
        <end position="589"/>
    </location>
</feature>
<feature type="compositionally biased region" description="Basic residues" evidence="1">
    <location>
        <begin position="1"/>
        <end position="14"/>
    </location>
</feature>
<feature type="compositionally biased region" description="Basic residues" evidence="1">
    <location>
        <begin position="106"/>
        <end position="117"/>
    </location>
</feature>
<sequence length="710" mass="78768">MPPKRSLARTRQSKLHFSPASNASPRPSKSTFVVSSDSDDGPSPSRPAKRQRLEQETERGMKLGMPVSQNKRGMFGSSDNEALISSGSSSETSEGYSEALAAPSPKKAKKDTKKARKVVISDAGPEIRPKDKKRRAARKASQSVEDPSKQGTEGEVTVVRRKDKRTRNKASESSQEKEMVRPKRKARGTARPASKTSESESEGEVTVVQRKSAQRRTKPSADLEEGKTSRSKKASRHAKQPAPAPAALSEDDKDEDEVPTTPRKLTRRRKKAADELSEDEVPRTAQRGRRAKQRDSSAEDSDAEEQNEDSDAEADELKEELAFLQSSPLGLGSTQNKAKSAREKALEAMKRRRAVNSDPPSSSAARKKPVVVDSDSGSDSDLEVIPEASEEDSNGEQGSDESEGEEYGTTAQEVLYGNDEDEGFINDDDAPIGVPAEHALPLHFSSLSNSKPRDLFKYAIDWMVQKKINPAFNSEDEIYEMSFRKLDDEVNGLAGSKYHSSVWTAEFTRAIKARPEIVINDIDPRTRAVMEPHCEACNRRSHPATFELSFTGQPYQKETLEPLAVNASDSDSESDSDSSAVSSTGSEEALNGEKPTYDAQGERIPPESKAFTLGSTCKANAQVAHTLYHWRYHLNSWVVDYLVRQGHCTPEELVRRDKLSQRKRQKIANKIADEMDTNGEIKKLYRMYKDQVNFALEAENEYRKGWGRRG</sequence>
<gene>
    <name evidence="3" type="ORF">P171DRAFT_436959</name>
</gene>
<dbReference type="AlphaFoldDB" id="A0A9P4U5W3"/>
<feature type="region of interest" description="Disordered" evidence="1">
    <location>
        <begin position="565"/>
        <end position="603"/>
    </location>
</feature>
<feature type="compositionally biased region" description="Polar residues" evidence="1">
    <location>
        <begin position="141"/>
        <end position="151"/>
    </location>
</feature>
<feature type="compositionally biased region" description="Polar residues" evidence="1">
    <location>
        <begin position="325"/>
        <end position="338"/>
    </location>
</feature>
<dbReference type="EMBL" id="MU001512">
    <property type="protein sequence ID" value="KAF2438485.1"/>
    <property type="molecule type" value="Genomic_DNA"/>
</dbReference>
<feature type="compositionally biased region" description="Acidic residues" evidence="1">
    <location>
        <begin position="249"/>
        <end position="258"/>
    </location>
</feature>
<protein>
    <recommendedName>
        <fullName evidence="2">DUF4211 domain-containing protein</fullName>
    </recommendedName>
</protein>
<evidence type="ECO:0000256" key="1">
    <source>
        <dbReference type="SAM" id="MobiDB-lite"/>
    </source>
</evidence>
<dbReference type="PANTHER" id="PTHR14689:SF0">
    <property type="entry name" value="COILED-COIL DOMAIN-CONTAINING PROTEIN 82"/>
    <property type="match status" value="1"/>
</dbReference>
<dbReference type="PANTHER" id="PTHR14689">
    <property type="entry name" value="PHORBOL-ESTER_DAG-TYPE DOMAIN-CONTAINING PROTEIN"/>
    <property type="match status" value="1"/>
</dbReference>
<name>A0A9P4U5W3_9PLEO</name>